<reference evidence="1 2" key="1">
    <citation type="submission" date="2019-02" db="EMBL/GenBank/DDBJ databases">
        <title>Genomic Encyclopedia of Type Strains, Phase IV (KMG-IV): sequencing the most valuable type-strain genomes for metagenomic binning, comparative biology and taxonomic classification.</title>
        <authorList>
            <person name="Goeker M."/>
        </authorList>
    </citation>
    <scope>NUCLEOTIDE SEQUENCE [LARGE SCALE GENOMIC DNA]</scope>
    <source>
        <strain evidence="1 2">DSM 19570</strain>
    </source>
</reference>
<comment type="caution">
    <text evidence="1">The sequence shown here is derived from an EMBL/GenBank/DDBJ whole genome shotgun (WGS) entry which is preliminary data.</text>
</comment>
<dbReference type="OrthoDB" id="8899430at2"/>
<gene>
    <name evidence="1" type="ORF">EV670_1587</name>
</gene>
<accession>A0A4Q7VW06</accession>
<keyword evidence="2" id="KW-1185">Reference proteome</keyword>
<name>A0A4Q7VW06_9BURK</name>
<organism evidence="1 2">
    <name type="scientific">Rivibacter subsaxonicus</name>
    <dbReference type="NCBI Taxonomy" id="457575"/>
    <lineage>
        <taxon>Bacteria</taxon>
        <taxon>Pseudomonadati</taxon>
        <taxon>Pseudomonadota</taxon>
        <taxon>Betaproteobacteria</taxon>
        <taxon>Burkholderiales</taxon>
        <taxon>Rivibacter</taxon>
    </lineage>
</organism>
<dbReference type="Proteomes" id="UP000293671">
    <property type="component" value="Unassembled WGS sequence"/>
</dbReference>
<dbReference type="RefSeq" id="WP_130431302.1">
    <property type="nucleotide sequence ID" value="NZ_SHKP01000005.1"/>
</dbReference>
<protein>
    <recommendedName>
        <fullName evidence="3">DUF4902 domain-containing protein</fullName>
    </recommendedName>
</protein>
<evidence type="ECO:0000313" key="1">
    <source>
        <dbReference type="EMBL" id="RZU00874.1"/>
    </source>
</evidence>
<proteinExistence type="predicted"/>
<evidence type="ECO:0000313" key="2">
    <source>
        <dbReference type="Proteomes" id="UP000293671"/>
    </source>
</evidence>
<dbReference type="Gene3D" id="3.10.450.610">
    <property type="match status" value="1"/>
</dbReference>
<dbReference type="AlphaFoldDB" id="A0A4Q7VW06"/>
<sequence length="138" mass="15009">MSNFIQQTPAWTVVAWRPQLCQARSAPKLQFTHLGTTVQRSFDADAPRSGQTVWGLTGADSQTEGPAGVAWDWIEITQGVVAIADPMAMITNLRLIGAHGEVLTAPEAALHLNELVHALPWQDEVQRAMSNGFSPTIH</sequence>
<evidence type="ECO:0008006" key="3">
    <source>
        <dbReference type="Google" id="ProtNLM"/>
    </source>
</evidence>
<dbReference type="EMBL" id="SHKP01000005">
    <property type="protein sequence ID" value="RZU00874.1"/>
    <property type="molecule type" value="Genomic_DNA"/>
</dbReference>